<dbReference type="Proteomes" id="UP000469430">
    <property type="component" value="Unassembled WGS sequence"/>
</dbReference>
<feature type="compositionally biased region" description="Basic and acidic residues" evidence="1">
    <location>
        <begin position="42"/>
        <end position="84"/>
    </location>
</feature>
<name>A0A6I4TTG5_9SPHN</name>
<feature type="region of interest" description="Disordered" evidence="1">
    <location>
        <begin position="28"/>
        <end position="85"/>
    </location>
</feature>
<proteinExistence type="predicted"/>
<protein>
    <recommendedName>
        <fullName evidence="6">Lectin-like protein BA14k</fullName>
    </recommendedName>
</protein>
<evidence type="ECO:0000256" key="3">
    <source>
        <dbReference type="SAM" id="SignalP"/>
    </source>
</evidence>
<keyword evidence="2" id="KW-1133">Transmembrane helix</keyword>
<keyword evidence="5" id="KW-1185">Reference proteome</keyword>
<dbReference type="AlphaFoldDB" id="A0A6I4TTG5"/>
<comment type="caution">
    <text evidence="4">The sequence shown here is derived from an EMBL/GenBank/DDBJ whole genome shotgun (WGS) entry which is preliminary data.</text>
</comment>
<keyword evidence="2" id="KW-0812">Transmembrane</keyword>
<evidence type="ECO:0000313" key="4">
    <source>
        <dbReference type="EMBL" id="MXO98510.1"/>
    </source>
</evidence>
<dbReference type="EMBL" id="WTYJ01000001">
    <property type="protein sequence ID" value="MXO98510.1"/>
    <property type="molecule type" value="Genomic_DNA"/>
</dbReference>
<keyword evidence="3" id="KW-0732">Signal</keyword>
<feature type="chain" id="PRO_5026011883" description="Lectin-like protein BA14k" evidence="3">
    <location>
        <begin position="31"/>
        <end position="146"/>
    </location>
</feature>
<feature type="transmembrane region" description="Helical" evidence="2">
    <location>
        <begin position="87"/>
        <end position="108"/>
    </location>
</feature>
<keyword evidence="2" id="KW-0472">Membrane</keyword>
<gene>
    <name evidence="4" type="ORF">GRI97_05850</name>
</gene>
<organism evidence="4 5">
    <name type="scientific">Croceibacterium xixiisoli</name>
    <dbReference type="NCBI Taxonomy" id="1476466"/>
    <lineage>
        <taxon>Bacteria</taxon>
        <taxon>Pseudomonadati</taxon>
        <taxon>Pseudomonadota</taxon>
        <taxon>Alphaproteobacteria</taxon>
        <taxon>Sphingomonadales</taxon>
        <taxon>Erythrobacteraceae</taxon>
        <taxon>Croceibacterium</taxon>
    </lineage>
</organism>
<evidence type="ECO:0000256" key="1">
    <source>
        <dbReference type="SAM" id="MobiDB-lite"/>
    </source>
</evidence>
<reference evidence="4 5" key="1">
    <citation type="submission" date="2019-12" db="EMBL/GenBank/DDBJ databases">
        <title>Genomic-based taxomic classification of the family Erythrobacteraceae.</title>
        <authorList>
            <person name="Xu L."/>
        </authorList>
    </citation>
    <scope>NUCLEOTIDE SEQUENCE [LARGE SCALE GENOMIC DNA]</scope>
    <source>
        <strain evidence="4 5">S36</strain>
    </source>
</reference>
<evidence type="ECO:0000313" key="5">
    <source>
        <dbReference type="Proteomes" id="UP000469430"/>
    </source>
</evidence>
<evidence type="ECO:0000256" key="2">
    <source>
        <dbReference type="SAM" id="Phobius"/>
    </source>
</evidence>
<evidence type="ECO:0008006" key="6">
    <source>
        <dbReference type="Google" id="ProtNLM"/>
    </source>
</evidence>
<dbReference type="RefSeq" id="WP_161390145.1">
    <property type="nucleotide sequence ID" value="NZ_JBHSCP010000001.1"/>
</dbReference>
<feature type="signal peptide" evidence="3">
    <location>
        <begin position="1"/>
        <end position="30"/>
    </location>
</feature>
<accession>A0A6I4TTG5</accession>
<sequence>MTSRTGRWLSITAAVTLAFPVAPIAAPAHAQSWGNASSCWSREGRDRERCERDQQRRNREEAERNRSRDRDRNRERDRRNDAKTDGIVIGVVGAAVLAGVIAAATSGNRNDREKRDRRNYCMERYGNYDERSDSYRARDGRWYRCE</sequence>